<evidence type="ECO:0000313" key="7">
    <source>
        <dbReference type="EMBL" id="TPX08067.1"/>
    </source>
</evidence>
<keyword evidence="5" id="KW-0828">Tyrosine catabolism</keyword>
<dbReference type="SUPFAM" id="SSF56529">
    <property type="entry name" value="FAH"/>
    <property type="match status" value="1"/>
</dbReference>
<keyword evidence="4 5" id="KW-0460">Magnesium</keyword>
<feature type="domain" description="Fumarylacetoacetase-like C-terminal" evidence="6">
    <location>
        <begin position="128"/>
        <end position="248"/>
    </location>
</feature>
<dbReference type="GO" id="GO:0046872">
    <property type="term" value="F:metal ion binding"/>
    <property type="evidence" value="ECO:0007669"/>
    <property type="project" value="UniProtKB-UniRule"/>
</dbReference>
<feature type="binding site" evidence="3">
    <location>
        <position position="126"/>
    </location>
    <ligand>
        <name>substrate</name>
    </ligand>
</feature>
<dbReference type="PANTHER" id="PTHR43069">
    <property type="entry name" value="FUMARYLACETOACETASE"/>
    <property type="match status" value="1"/>
</dbReference>
<sequence length="251" mass="28934">MSRFQFEQDCEVRDIALLYGVVAGDHFPLPRCAALIQDADSHDEVVDLSIYCGLDRRYEEYFGIDFWKIFAKPSLNEFAALPVEVRGIFRRTLISCYKNRRIPQVCFLTEYTNHLPMDTREYVNFYGSEHHALLSAYLRGEEMPDNIRTSPAYYNGCPSSLIVSEKPVQRPHGITRDANNNLHFGPTQKLDFEMEVGFYISKPVPRGRRVPLEDAIQHIFGFVLLNDWTARDMEDYERKPLGPSQSKGAVV</sequence>
<dbReference type="InParanoid" id="A0A507ALN6"/>
<dbReference type="GO" id="GO:0006572">
    <property type="term" value="P:L-tyrosine catabolic process"/>
    <property type="evidence" value="ECO:0007669"/>
    <property type="project" value="UniProtKB-UniRule"/>
</dbReference>
<evidence type="ECO:0000256" key="4">
    <source>
        <dbReference type="PIRSR" id="PIRSR605959-3"/>
    </source>
</evidence>
<dbReference type="GO" id="GO:1902000">
    <property type="term" value="P:homogentisate catabolic process"/>
    <property type="evidence" value="ECO:0007669"/>
    <property type="project" value="TreeGrafter"/>
</dbReference>
<evidence type="ECO:0000256" key="1">
    <source>
        <dbReference type="ARBA" id="ARBA00010211"/>
    </source>
</evidence>
<comment type="caution">
    <text evidence="7">The sequence shown here is derived from an EMBL/GenBank/DDBJ whole genome shotgun (WGS) entry which is preliminary data.</text>
</comment>
<keyword evidence="4 5" id="KW-0479">Metal-binding</keyword>
<organism evidence="7 8">
    <name type="scientific">Thyridium curvatum</name>
    <dbReference type="NCBI Taxonomy" id="1093900"/>
    <lineage>
        <taxon>Eukaryota</taxon>
        <taxon>Fungi</taxon>
        <taxon>Dikarya</taxon>
        <taxon>Ascomycota</taxon>
        <taxon>Pezizomycotina</taxon>
        <taxon>Sordariomycetes</taxon>
        <taxon>Sordariomycetidae</taxon>
        <taxon>Thyridiales</taxon>
        <taxon>Thyridiaceae</taxon>
        <taxon>Thyridium</taxon>
    </lineage>
</organism>
<keyword evidence="5" id="KW-0378">Hydrolase</keyword>
<dbReference type="RefSeq" id="XP_030989778.1">
    <property type="nucleotide sequence ID" value="XM_031132866.1"/>
</dbReference>
<dbReference type="AlphaFoldDB" id="A0A507ALN6"/>
<accession>A0A507ALN6</accession>
<comment type="cofactor">
    <cofactor evidence="5">
        <name>Mg(2+)</name>
        <dbReference type="ChEBI" id="CHEBI:18420"/>
    </cofactor>
    <cofactor evidence="5">
        <name>Ca(2+)</name>
        <dbReference type="ChEBI" id="CHEBI:29108"/>
    </cofactor>
</comment>
<dbReference type="Proteomes" id="UP000319257">
    <property type="component" value="Unassembled WGS sequence"/>
</dbReference>
<dbReference type="PANTHER" id="PTHR43069:SF2">
    <property type="entry name" value="FUMARYLACETOACETASE"/>
    <property type="match status" value="1"/>
</dbReference>
<keyword evidence="4 5" id="KW-0106">Calcium</keyword>
<dbReference type="Pfam" id="PF01557">
    <property type="entry name" value="FAA_hydrolase"/>
    <property type="match status" value="1"/>
</dbReference>
<name>A0A507ALN6_9PEZI</name>
<dbReference type="STRING" id="1093900.A0A507ALN6"/>
<keyword evidence="8" id="KW-1185">Reference proteome</keyword>
<dbReference type="GO" id="GO:0006559">
    <property type="term" value="P:L-phenylalanine catabolic process"/>
    <property type="evidence" value="ECO:0007669"/>
    <property type="project" value="UniProtKB-UniRule"/>
</dbReference>
<evidence type="ECO:0000313" key="8">
    <source>
        <dbReference type="Proteomes" id="UP000319257"/>
    </source>
</evidence>
<comment type="similarity">
    <text evidence="1 5">Belongs to the FAH family.</text>
</comment>
<keyword evidence="5" id="KW-0585">Phenylalanine catabolism</keyword>
<feature type="active site" description="Proton acceptor" evidence="2">
    <location>
        <position position="131"/>
    </location>
</feature>
<feature type="binding site" evidence="4">
    <location>
        <position position="247"/>
    </location>
    <ligand>
        <name>Mg(2+)</name>
        <dbReference type="ChEBI" id="CHEBI:18420"/>
    </ligand>
</feature>
<dbReference type="InterPro" id="IPR011234">
    <property type="entry name" value="Fumarylacetoacetase-like_C"/>
</dbReference>
<gene>
    <name evidence="7" type="ORF">E0L32_010267</name>
</gene>
<feature type="binding site" evidence="4">
    <location>
        <position position="227"/>
    </location>
    <ligand>
        <name>Ca(2+)</name>
        <dbReference type="ChEBI" id="CHEBI:29108"/>
    </ligand>
</feature>
<evidence type="ECO:0000256" key="3">
    <source>
        <dbReference type="PIRSR" id="PIRSR605959-2"/>
    </source>
</evidence>
<feature type="binding site" evidence="4">
    <location>
        <position position="227"/>
    </location>
    <ligand>
        <name>Mg(2+)</name>
        <dbReference type="ChEBI" id="CHEBI:18420"/>
    </ligand>
</feature>
<evidence type="ECO:0000259" key="6">
    <source>
        <dbReference type="Pfam" id="PF01557"/>
    </source>
</evidence>
<proteinExistence type="inferred from homology"/>
<comment type="pathway">
    <text evidence="5">Amino-acid degradation; L-phenylalanine degradation; acetoacetate and fumarate from L-phenylalanine: step 6/6.</text>
</comment>
<dbReference type="EC" id="3.7.1.2" evidence="5"/>
<evidence type="ECO:0000256" key="2">
    <source>
        <dbReference type="PIRSR" id="PIRSR605959-1"/>
    </source>
</evidence>
<dbReference type="GeneID" id="41977714"/>
<feature type="binding site" evidence="3">
    <location>
        <position position="139"/>
    </location>
    <ligand>
        <name>substrate</name>
    </ligand>
</feature>
<dbReference type="EMBL" id="SKBQ01000081">
    <property type="protein sequence ID" value="TPX08067.1"/>
    <property type="molecule type" value="Genomic_DNA"/>
</dbReference>
<feature type="binding site" evidence="4">
    <location>
        <position position="193"/>
    </location>
    <ligand>
        <name>Ca(2+)</name>
        <dbReference type="ChEBI" id="CHEBI:29108"/>
    </ligand>
</feature>
<reference evidence="7 8" key="1">
    <citation type="submission" date="2019-06" db="EMBL/GenBank/DDBJ databases">
        <title>Draft genome sequence of the filamentous fungus Phialemoniopsis curvata isolated from diesel fuel.</title>
        <authorList>
            <person name="Varaljay V.A."/>
            <person name="Lyon W.J."/>
            <person name="Crouch A.L."/>
            <person name="Drake C.E."/>
            <person name="Hollomon J.M."/>
            <person name="Nadeau L.J."/>
            <person name="Nunn H.S."/>
            <person name="Stevenson B.S."/>
            <person name="Bojanowski C.L."/>
            <person name="Crookes-Goodson W.J."/>
        </authorList>
    </citation>
    <scope>NUCLEOTIDE SEQUENCE [LARGE SCALE GENOMIC DNA]</scope>
    <source>
        <strain evidence="7 8">D216</strain>
    </source>
</reference>
<dbReference type="SUPFAM" id="SSF63433">
    <property type="entry name" value="Fumarylacetoacetate hydrolase, FAH, N-terminal domain"/>
    <property type="match status" value="1"/>
</dbReference>
<dbReference type="UniPathway" id="UPA00139">
    <property type="reaction ID" value="UER00341"/>
</dbReference>
<dbReference type="InterPro" id="IPR036663">
    <property type="entry name" value="Fumarylacetoacetase_C_sf"/>
</dbReference>
<dbReference type="InterPro" id="IPR005959">
    <property type="entry name" value="Fumarylacetoacetase"/>
</dbReference>
<dbReference type="Gene3D" id="3.90.850.10">
    <property type="entry name" value="Fumarylacetoacetase-like, C-terminal domain"/>
    <property type="match status" value="1"/>
</dbReference>
<comment type="catalytic activity">
    <reaction evidence="5">
        <text>4-fumarylacetoacetate + H2O = acetoacetate + fumarate + H(+)</text>
        <dbReference type="Rhea" id="RHEA:10244"/>
        <dbReference type="ChEBI" id="CHEBI:13705"/>
        <dbReference type="ChEBI" id="CHEBI:15377"/>
        <dbReference type="ChEBI" id="CHEBI:15378"/>
        <dbReference type="ChEBI" id="CHEBI:18034"/>
        <dbReference type="ChEBI" id="CHEBI:29806"/>
        <dbReference type="EC" id="3.7.1.2"/>
    </reaction>
</comment>
<dbReference type="InterPro" id="IPR036462">
    <property type="entry name" value="Fumarylacetoacetase_N_sf"/>
</dbReference>
<feature type="binding site" evidence="4">
    <location>
        <position position="195"/>
    </location>
    <ligand>
        <name>Ca(2+)</name>
        <dbReference type="ChEBI" id="CHEBI:29108"/>
    </ligand>
</feature>
<protein>
    <recommendedName>
        <fullName evidence="5">Fumarylacetoacetase</fullName>
        <ecNumber evidence="5">3.7.1.2</ecNumber>
    </recommendedName>
    <alternativeName>
        <fullName evidence="5">Fumarylacetoacetate hydrolase</fullName>
    </alternativeName>
</protein>
<dbReference type="OrthoDB" id="9971669at2759"/>
<dbReference type="GO" id="GO:0004334">
    <property type="term" value="F:fumarylacetoacetase activity"/>
    <property type="evidence" value="ECO:0007669"/>
    <property type="project" value="UniProtKB-UniRule"/>
</dbReference>
<evidence type="ECO:0000256" key="5">
    <source>
        <dbReference type="RuleBase" id="RU366008"/>
    </source>
</evidence>